<comment type="caution">
    <text evidence="1">The sequence shown here is derived from an EMBL/GenBank/DDBJ whole genome shotgun (WGS) entry which is preliminary data.</text>
</comment>
<protein>
    <submittedName>
        <fullName evidence="1">Uncharacterized protein</fullName>
    </submittedName>
</protein>
<dbReference type="AlphaFoldDB" id="A0A388JK28"/>
<feature type="non-terminal residue" evidence="1">
    <location>
        <position position="1"/>
    </location>
</feature>
<name>A0A388JK28_CHABU</name>
<accession>A0A388JK28</accession>
<sequence>LLSSVSWVSPASSAVGGARGNRQVEAFRPSGRVGSVVHSFLSSPAFLDGEMRLCTSLSVRFGQAVPSGCGPKLSVVPSRAPLFG</sequence>
<evidence type="ECO:0000313" key="2">
    <source>
        <dbReference type="Proteomes" id="UP000265515"/>
    </source>
</evidence>
<evidence type="ECO:0000313" key="1">
    <source>
        <dbReference type="EMBL" id="GBG43318.1"/>
    </source>
</evidence>
<dbReference type="Gramene" id="GBG43318">
    <property type="protein sequence ID" value="GBG43318"/>
    <property type="gene ID" value="CBR_g76913"/>
</dbReference>
<keyword evidence="2" id="KW-1185">Reference proteome</keyword>
<proteinExistence type="predicted"/>
<gene>
    <name evidence="1" type="ORF">CBR_g76913</name>
</gene>
<organism evidence="1 2">
    <name type="scientific">Chara braunii</name>
    <name type="common">Braun's stonewort</name>
    <dbReference type="NCBI Taxonomy" id="69332"/>
    <lineage>
        <taxon>Eukaryota</taxon>
        <taxon>Viridiplantae</taxon>
        <taxon>Streptophyta</taxon>
        <taxon>Charophyceae</taxon>
        <taxon>Charales</taxon>
        <taxon>Characeae</taxon>
        <taxon>Chara</taxon>
    </lineage>
</organism>
<dbReference type="EMBL" id="BFEA01003020">
    <property type="protein sequence ID" value="GBG43318.1"/>
    <property type="molecule type" value="Genomic_DNA"/>
</dbReference>
<dbReference type="Proteomes" id="UP000265515">
    <property type="component" value="Unassembled WGS sequence"/>
</dbReference>
<reference evidence="1 2" key="1">
    <citation type="journal article" date="2018" name="Cell">
        <title>The Chara Genome: Secondary Complexity and Implications for Plant Terrestrialization.</title>
        <authorList>
            <person name="Nishiyama T."/>
            <person name="Sakayama H."/>
            <person name="Vries J.D."/>
            <person name="Buschmann H."/>
            <person name="Saint-Marcoux D."/>
            <person name="Ullrich K.K."/>
            <person name="Haas F.B."/>
            <person name="Vanderstraeten L."/>
            <person name="Becker D."/>
            <person name="Lang D."/>
            <person name="Vosolsobe S."/>
            <person name="Rombauts S."/>
            <person name="Wilhelmsson P.K.I."/>
            <person name="Janitza P."/>
            <person name="Kern R."/>
            <person name="Heyl A."/>
            <person name="Rumpler F."/>
            <person name="Villalobos L.I.A.C."/>
            <person name="Clay J.M."/>
            <person name="Skokan R."/>
            <person name="Toyoda A."/>
            <person name="Suzuki Y."/>
            <person name="Kagoshima H."/>
            <person name="Schijlen E."/>
            <person name="Tajeshwar N."/>
            <person name="Catarino B."/>
            <person name="Hetherington A.J."/>
            <person name="Saltykova A."/>
            <person name="Bonnot C."/>
            <person name="Breuninger H."/>
            <person name="Symeonidi A."/>
            <person name="Radhakrishnan G.V."/>
            <person name="Van Nieuwerburgh F."/>
            <person name="Deforce D."/>
            <person name="Chang C."/>
            <person name="Karol K.G."/>
            <person name="Hedrich R."/>
            <person name="Ulvskov P."/>
            <person name="Glockner G."/>
            <person name="Delwiche C.F."/>
            <person name="Petrasek J."/>
            <person name="Van de Peer Y."/>
            <person name="Friml J."/>
            <person name="Beilby M."/>
            <person name="Dolan L."/>
            <person name="Kohara Y."/>
            <person name="Sugano S."/>
            <person name="Fujiyama A."/>
            <person name="Delaux P.-M."/>
            <person name="Quint M."/>
            <person name="TheiBen G."/>
            <person name="Hagemann M."/>
            <person name="Harholt J."/>
            <person name="Dunand C."/>
            <person name="Zachgo S."/>
            <person name="Langdale J."/>
            <person name="Maumus F."/>
            <person name="Straeten D.V.D."/>
            <person name="Gould S.B."/>
            <person name="Rensing S.A."/>
        </authorList>
    </citation>
    <scope>NUCLEOTIDE SEQUENCE [LARGE SCALE GENOMIC DNA]</scope>
    <source>
        <strain evidence="1 2">S276</strain>
    </source>
</reference>